<keyword evidence="1" id="KW-1133">Transmembrane helix</keyword>
<dbReference type="STRING" id="1193182.BN11_160015"/>
<feature type="transmembrane region" description="Helical" evidence="1">
    <location>
        <begin position="50"/>
        <end position="67"/>
    </location>
</feature>
<proteinExistence type="predicted"/>
<name>W6K213_9MICO</name>
<reference evidence="2 3" key="1">
    <citation type="journal article" date="2013" name="ISME J.">
        <title>A metabolic model for members of the genus Tetrasphaera involved in enhanced biological phosphorus removal.</title>
        <authorList>
            <person name="Kristiansen R."/>
            <person name="Nguyen H.T.T."/>
            <person name="Saunders A.M."/>
            <person name="Nielsen J.L."/>
            <person name="Wimmer R."/>
            <person name="Le V.Q."/>
            <person name="McIlroy S.J."/>
            <person name="Petrovski S."/>
            <person name="Seviour R.J."/>
            <person name="Calteau A."/>
            <person name="Nielsen K.L."/>
            <person name="Nielsen P.H."/>
        </authorList>
    </citation>
    <scope>NUCLEOTIDE SEQUENCE [LARGE SCALE GENOMIC DNA]</scope>
    <source>
        <strain evidence="2 3">Ben110</strain>
    </source>
</reference>
<dbReference type="Pfam" id="PF14017">
    <property type="entry name" value="DUF4233"/>
    <property type="match status" value="1"/>
</dbReference>
<dbReference type="AlphaFoldDB" id="W6K213"/>
<dbReference type="InterPro" id="IPR025327">
    <property type="entry name" value="DUF4233"/>
</dbReference>
<evidence type="ECO:0000313" key="3">
    <source>
        <dbReference type="Proteomes" id="UP000035763"/>
    </source>
</evidence>
<evidence type="ECO:0008006" key="4">
    <source>
        <dbReference type="Google" id="ProtNLM"/>
    </source>
</evidence>
<keyword evidence="1" id="KW-0472">Membrane</keyword>
<protein>
    <recommendedName>
        <fullName evidence="4">DUF4233 domain-containing protein</fullName>
    </recommendedName>
</protein>
<dbReference type="EMBL" id="CAJA01000068">
    <property type="protein sequence ID" value="CCH72359.1"/>
    <property type="molecule type" value="Genomic_DNA"/>
</dbReference>
<evidence type="ECO:0000313" key="2">
    <source>
        <dbReference type="EMBL" id="CCH72359.1"/>
    </source>
</evidence>
<organism evidence="2 3">
    <name type="scientific">Nostocoides australiense Ben110</name>
    <dbReference type="NCBI Taxonomy" id="1193182"/>
    <lineage>
        <taxon>Bacteria</taxon>
        <taxon>Bacillati</taxon>
        <taxon>Actinomycetota</taxon>
        <taxon>Actinomycetes</taxon>
        <taxon>Micrococcales</taxon>
        <taxon>Intrasporangiaceae</taxon>
        <taxon>Nostocoides</taxon>
    </lineage>
</organism>
<dbReference type="Proteomes" id="UP000035763">
    <property type="component" value="Unassembled WGS sequence"/>
</dbReference>
<keyword evidence="3" id="KW-1185">Reference proteome</keyword>
<keyword evidence="1" id="KW-0812">Transmembrane</keyword>
<feature type="transmembrane region" description="Helical" evidence="1">
    <location>
        <begin position="79"/>
        <end position="106"/>
    </location>
</feature>
<sequence length="130" mass="13552">MSWLRAPLGKFTWRMLATVLFGQGLSVLLGATLARSVAATTGEGDPGGQLWAGLALGLLCFAAAGGMRRGWGLPLGWVAQALTLASALIVPLMLWVGLMFLALWIYCLRKGPQIDAAVAARDAEAATPSA</sequence>
<evidence type="ECO:0000256" key="1">
    <source>
        <dbReference type="SAM" id="Phobius"/>
    </source>
</evidence>
<dbReference type="OrthoDB" id="3267755at2"/>
<accession>W6K213</accession>
<comment type="caution">
    <text evidence="2">The sequence shown here is derived from an EMBL/GenBank/DDBJ whole genome shotgun (WGS) entry which is preliminary data.</text>
</comment>
<dbReference type="RefSeq" id="WP_048693746.1">
    <property type="nucleotide sequence ID" value="NZ_HG764815.1"/>
</dbReference>
<gene>
    <name evidence="2" type="ORF">BN11_160015</name>
</gene>